<sequence length="132" mass="14485">MTCTCTTVTCHDLHLYHSYLPCTACAHEARHKDKILRFLLRCNFDFSGASFQQREPYPSSLDILPSLKLGLKYILSTLKSELFALCPLFVREVLAGHKLGEGYGSLFGGVCVVGEVCVGGGVGYRVSSCGRF</sequence>
<reference evidence="1" key="1">
    <citation type="journal article" date="2023" name="G3 (Bethesda)">
        <title>A reference genome for the long-term kleptoplast-retaining sea slug Elysia crispata morphotype clarki.</title>
        <authorList>
            <person name="Eastman K.E."/>
            <person name="Pendleton A.L."/>
            <person name="Shaikh M.A."/>
            <person name="Suttiyut T."/>
            <person name="Ogas R."/>
            <person name="Tomko P."/>
            <person name="Gavelis G."/>
            <person name="Widhalm J.R."/>
            <person name="Wisecaver J.H."/>
        </authorList>
    </citation>
    <scope>NUCLEOTIDE SEQUENCE</scope>
    <source>
        <strain evidence="1">ECLA1</strain>
    </source>
</reference>
<dbReference type="AlphaFoldDB" id="A0AAE1D430"/>
<evidence type="ECO:0000313" key="2">
    <source>
        <dbReference type="Proteomes" id="UP001283361"/>
    </source>
</evidence>
<protein>
    <submittedName>
        <fullName evidence="1">Uncharacterized protein</fullName>
    </submittedName>
</protein>
<accession>A0AAE1D430</accession>
<organism evidence="1 2">
    <name type="scientific">Elysia crispata</name>
    <name type="common">lettuce slug</name>
    <dbReference type="NCBI Taxonomy" id="231223"/>
    <lineage>
        <taxon>Eukaryota</taxon>
        <taxon>Metazoa</taxon>
        <taxon>Spiralia</taxon>
        <taxon>Lophotrochozoa</taxon>
        <taxon>Mollusca</taxon>
        <taxon>Gastropoda</taxon>
        <taxon>Heterobranchia</taxon>
        <taxon>Euthyneura</taxon>
        <taxon>Panpulmonata</taxon>
        <taxon>Sacoglossa</taxon>
        <taxon>Placobranchoidea</taxon>
        <taxon>Plakobranchidae</taxon>
        <taxon>Elysia</taxon>
    </lineage>
</organism>
<evidence type="ECO:0000313" key="1">
    <source>
        <dbReference type="EMBL" id="KAK3756527.1"/>
    </source>
</evidence>
<keyword evidence="2" id="KW-1185">Reference proteome</keyword>
<dbReference type="Proteomes" id="UP001283361">
    <property type="component" value="Unassembled WGS sequence"/>
</dbReference>
<comment type="caution">
    <text evidence="1">The sequence shown here is derived from an EMBL/GenBank/DDBJ whole genome shotgun (WGS) entry which is preliminary data.</text>
</comment>
<gene>
    <name evidence="1" type="ORF">RRG08_061587</name>
</gene>
<proteinExistence type="predicted"/>
<name>A0AAE1D430_9GAST</name>
<dbReference type="EMBL" id="JAWDGP010005499">
    <property type="protein sequence ID" value="KAK3756527.1"/>
    <property type="molecule type" value="Genomic_DNA"/>
</dbReference>